<evidence type="ECO:0000256" key="1">
    <source>
        <dbReference type="ARBA" id="ARBA00001445"/>
    </source>
</evidence>
<dbReference type="InterPro" id="IPR012341">
    <property type="entry name" value="6hp_glycosidase-like_sf"/>
</dbReference>
<keyword evidence="10" id="KW-1185">Reference proteome</keyword>
<dbReference type="PANTHER" id="PTHR33307:SF6">
    <property type="entry name" value="ALPHA-RHAMNOSIDASE (EUROFUNG)-RELATED"/>
    <property type="match status" value="1"/>
</dbReference>
<feature type="region of interest" description="Disordered" evidence="4">
    <location>
        <begin position="1"/>
        <end position="28"/>
    </location>
</feature>
<dbReference type="Pfam" id="PF08531">
    <property type="entry name" value="Bac_rhamnosid_N"/>
    <property type="match status" value="1"/>
</dbReference>
<dbReference type="AlphaFoldDB" id="A0A853DQD5"/>
<keyword evidence="3 9" id="KW-0378">Hydrolase</keyword>
<comment type="catalytic activity">
    <reaction evidence="1">
        <text>Hydrolysis of terminal non-reducing alpha-L-rhamnose residues in alpha-L-rhamnosides.</text>
        <dbReference type="EC" id="3.2.1.40"/>
    </reaction>
</comment>
<dbReference type="InterPro" id="IPR016007">
    <property type="entry name" value="Alpha_rhamnosid"/>
</dbReference>
<evidence type="ECO:0000259" key="5">
    <source>
        <dbReference type="Pfam" id="PF05592"/>
    </source>
</evidence>
<dbReference type="PIRSF" id="PIRSF010631">
    <property type="entry name" value="A-rhamnsds"/>
    <property type="match status" value="1"/>
</dbReference>
<evidence type="ECO:0000259" key="7">
    <source>
        <dbReference type="Pfam" id="PF17389"/>
    </source>
</evidence>
<name>A0A853DQD5_9MICO</name>
<accession>A0A853DQD5</accession>
<feature type="domain" description="Alpha-L-rhamnosidase concanavalin-like" evidence="5">
    <location>
        <begin position="323"/>
        <end position="416"/>
    </location>
</feature>
<evidence type="ECO:0000259" key="6">
    <source>
        <dbReference type="Pfam" id="PF08531"/>
    </source>
</evidence>
<dbReference type="PANTHER" id="PTHR33307">
    <property type="entry name" value="ALPHA-RHAMNOSIDASE (EUROFUNG)"/>
    <property type="match status" value="1"/>
</dbReference>
<dbReference type="InterPro" id="IPR035396">
    <property type="entry name" value="Bac_rhamnosid6H"/>
</dbReference>
<dbReference type="Pfam" id="PF25788">
    <property type="entry name" value="Ig_Rha78A_N"/>
    <property type="match status" value="1"/>
</dbReference>
<dbReference type="InterPro" id="IPR008928">
    <property type="entry name" value="6-hairpin_glycosidase_sf"/>
</dbReference>
<dbReference type="Gene3D" id="2.60.120.260">
    <property type="entry name" value="Galactose-binding domain-like"/>
    <property type="match status" value="2"/>
</dbReference>
<dbReference type="SUPFAM" id="SSF48208">
    <property type="entry name" value="Six-hairpin glycosidases"/>
    <property type="match status" value="1"/>
</dbReference>
<evidence type="ECO:0000313" key="9">
    <source>
        <dbReference type="EMBL" id="NYK11276.1"/>
    </source>
</evidence>
<feature type="domain" description="Alpha-L-rhamnosidase six-hairpin glycosidase" evidence="7">
    <location>
        <begin position="431"/>
        <end position="781"/>
    </location>
</feature>
<dbReference type="Pfam" id="PF05592">
    <property type="entry name" value="Bac_rhamnosid"/>
    <property type="match status" value="1"/>
</dbReference>
<protein>
    <recommendedName>
        <fullName evidence="2">alpha-L-rhamnosidase</fullName>
        <ecNumber evidence="2">3.2.1.40</ecNumber>
    </recommendedName>
</protein>
<dbReference type="RefSeq" id="WP_179701798.1">
    <property type="nucleotide sequence ID" value="NZ_BAAAHA010000001.1"/>
</dbReference>
<keyword evidence="9" id="KW-0326">Glycosidase</keyword>
<dbReference type="GO" id="GO:0005975">
    <property type="term" value="P:carbohydrate metabolic process"/>
    <property type="evidence" value="ECO:0007669"/>
    <property type="project" value="InterPro"/>
</dbReference>
<dbReference type="Gene3D" id="2.60.420.10">
    <property type="entry name" value="Maltose phosphorylase, domain 3"/>
    <property type="match status" value="1"/>
</dbReference>
<dbReference type="Gene3D" id="1.50.10.10">
    <property type="match status" value="1"/>
</dbReference>
<dbReference type="EC" id="3.2.1.40" evidence="2"/>
<dbReference type="InterPro" id="IPR008902">
    <property type="entry name" value="Rhamnosid_concanavalin"/>
</dbReference>
<evidence type="ECO:0000256" key="2">
    <source>
        <dbReference type="ARBA" id="ARBA00012652"/>
    </source>
</evidence>
<feature type="domain" description="Alpha-L-rhamnosidase C-terminal" evidence="8">
    <location>
        <begin position="783"/>
        <end position="851"/>
    </location>
</feature>
<dbReference type="InterPro" id="IPR035398">
    <property type="entry name" value="Bac_rhamnosid_C"/>
</dbReference>
<evidence type="ECO:0000313" key="10">
    <source>
        <dbReference type="Proteomes" id="UP000521075"/>
    </source>
</evidence>
<evidence type="ECO:0000259" key="8">
    <source>
        <dbReference type="Pfam" id="PF17390"/>
    </source>
</evidence>
<gene>
    <name evidence="9" type="ORF">HNR14_003157</name>
</gene>
<sequence length="873" mass="95052">MQHVTVRPTAPRAEHLPEPLGLGTPRPRLSWRTAAPDDWRQAGYELEIARHGGTRAFAVRGADQVLVPWPDEPLASRERAVVRVRLHGADGEVSDWSEPTAVEAGLLDPSDWSARAVGGAWPEVRESDDRRPALVRRDFHLPAAPVRARLYITAHGLYEAEINGVRVGDDALSPGWTTYAQRLRYYTYDVTDLLAEGDNAIGAWLGDGWYRGRMGWRGGFRNVFGDDLSLVAQLEVEDADGGHHVVATDREWMAGVGPILRTGNYDGEDYDAREELPGWSAPGFDTSGWSPVAVRWRDPATLVAPDGPPVRCTEEVAPVEVITTPSGATVLDFGQNLVGRVRIRVRGERGDTVTISTAEVLQEGELYTRPLRDARSTDSYTLAGRVEGEEWEPRFTFHGFRFAQVDGWPGDLAAAAAAGDIVARVYHTDMERTGWFECSDELVNQLHENVVWSMRGNFVDIPTDCPQRDERVGWTGDIQVFAPTAAFLYDVSGMLSSWLKDVAAEQLPDGTVPWYVPVIPAHHMWTPIRPGAAWGDVAALTPLVLHERSGDLGIVEAQFDSARRWVDLLDHLSGDDHLWDDGFQLGDWLDPVAPPQDPADGRADKYVVATAHFAASSRAVAQMAAALGHDAEAEHYAALADAVALAFRTAYGDGTGLLTNDAPTSYALAIRFGLLPDDERAVAGARLAELVAQEGNRISTGFVGTPLISDALSSTGHLDTAYDLLLERDCPSWLYPVTQGATTIWERWDSLRPDGTVNPGSMTSFNHYALGAVADWLHRVVAGLAAEEPGYRRIRFAPRPGGGLTRASATHESPYGTVAIAWERDGDTLSIRTQVPIGATAVLDLPGREPVELGPGVATTVLEALESVEAVEA</sequence>
<evidence type="ECO:0000256" key="3">
    <source>
        <dbReference type="ARBA" id="ARBA00022801"/>
    </source>
</evidence>
<dbReference type="EMBL" id="JACCHJ010000001">
    <property type="protein sequence ID" value="NYK11276.1"/>
    <property type="molecule type" value="Genomic_DNA"/>
</dbReference>
<organism evidence="9 10">
    <name type="scientific">Leifsonia naganoensis</name>
    <dbReference type="NCBI Taxonomy" id="150025"/>
    <lineage>
        <taxon>Bacteria</taxon>
        <taxon>Bacillati</taxon>
        <taxon>Actinomycetota</taxon>
        <taxon>Actinomycetes</taxon>
        <taxon>Micrococcales</taxon>
        <taxon>Microbacteriaceae</taxon>
        <taxon>Leifsonia</taxon>
    </lineage>
</organism>
<evidence type="ECO:0000256" key="4">
    <source>
        <dbReference type="SAM" id="MobiDB-lite"/>
    </source>
</evidence>
<feature type="domain" description="Bacterial alpha-L-rhamnosidase N-terminal" evidence="6">
    <location>
        <begin position="145"/>
        <end position="314"/>
    </location>
</feature>
<dbReference type="Pfam" id="PF17389">
    <property type="entry name" value="Bac_rhamnosid6H"/>
    <property type="match status" value="1"/>
</dbReference>
<dbReference type="InterPro" id="IPR013737">
    <property type="entry name" value="Bac_rhamnosid_N"/>
</dbReference>
<dbReference type="GO" id="GO:0030596">
    <property type="term" value="F:alpha-L-rhamnosidase activity"/>
    <property type="evidence" value="ECO:0007669"/>
    <property type="project" value="UniProtKB-EC"/>
</dbReference>
<reference evidence="9 10" key="1">
    <citation type="submission" date="2020-07" db="EMBL/GenBank/DDBJ databases">
        <title>Sequencing the genomes of 1000 actinobacteria strains.</title>
        <authorList>
            <person name="Klenk H.-P."/>
        </authorList>
    </citation>
    <scope>NUCLEOTIDE SEQUENCE [LARGE SCALE GENOMIC DNA]</scope>
    <source>
        <strain evidence="9 10">DSM 15166</strain>
    </source>
</reference>
<dbReference type="InterPro" id="IPR013783">
    <property type="entry name" value="Ig-like_fold"/>
</dbReference>
<dbReference type="Pfam" id="PF17390">
    <property type="entry name" value="Bac_rhamnosid_C"/>
    <property type="match status" value="1"/>
</dbReference>
<dbReference type="Gene3D" id="2.60.40.10">
    <property type="entry name" value="Immunoglobulins"/>
    <property type="match status" value="1"/>
</dbReference>
<dbReference type="Proteomes" id="UP000521075">
    <property type="component" value="Unassembled WGS sequence"/>
</dbReference>
<comment type="caution">
    <text evidence="9">The sequence shown here is derived from an EMBL/GenBank/DDBJ whole genome shotgun (WGS) entry which is preliminary data.</text>
</comment>
<proteinExistence type="predicted"/>